<evidence type="ECO:0000259" key="6">
    <source>
        <dbReference type="Pfam" id="PF02463"/>
    </source>
</evidence>
<dbReference type="GO" id="GO:0003697">
    <property type="term" value="F:single-stranded DNA binding"/>
    <property type="evidence" value="ECO:0007669"/>
    <property type="project" value="TreeGrafter"/>
</dbReference>
<organism evidence="7 8">
    <name type="scientific">Penicillium cosmopolitanum</name>
    <dbReference type="NCBI Taxonomy" id="1131564"/>
    <lineage>
        <taxon>Eukaryota</taxon>
        <taxon>Fungi</taxon>
        <taxon>Dikarya</taxon>
        <taxon>Ascomycota</taxon>
        <taxon>Pezizomycotina</taxon>
        <taxon>Eurotiomycetes</taxon>
        <taxon>Eurotiomycetidae</taxon>
        <taxon>Eurotiales</taxon>
        <taxon>Aspergillaceae</taxon>
        <taxon>Penicillium</taxon>
    </lineage>
</organism>
<evidence type="ECO:0000256" key="5">
    <source>
        <dbReference type="SAM" id="MobiDB-lite"/>
    </source>
</evidence>
<dbReference type="GO" id="GO:0000724">
    <property type="term" value="P:double-strand break repair via homologous recombination"/>
    <property type="evidence" value="ECO:0007669"/>
    <property type="project" value="TreeGrafter"/>
</dbReference>
<reference evidence="7" key="2">
    <citation type="journal article" date="2023" name="IMA Fungus">
        <title>Comparative genomic study of the Penicillium genus elucidates a diverse pangenome and 15 lateral gene transfer events.</title>
        <authorList>
            <person name="Petersen C."/>
            <person name="Sorensen T."/>
            <person name="Nielsen M.R."/>
            <person name="Sondergaard T.E."/>
            <person name="Sorensen J.L."/>
            <person name="Fitzpatrick D.A."/>
            <person name="Frisvad J.C."/>
            <person name="Nielsen K.L."/>
        </authorList>
    </citation>
    <scope>NUCLEOTIDE SEQUENCE</scope>
    <source>
        <strain evidence="7">IBT 29677</strain>
    </source>
</reference>
<dbReference type="EMBL" id="JAPZBU010000012">
    <property type="protein sequence ID" value="KAJ5376849.1"/>
    <property type="molecule type" value="Genomic_DNA"/>
</dbReference>
<dbReference type="GO" id="GO:0030915">
    <property type="term" value="C:Smc5-Smc6 complex"/>
    <property type="evidence" value="ECO:0007669"/>
    <property type="project" value="TreeGrafter"/>
</dbReference>
<protein>
    <recommendedName>
        <fullName evidence="2">Structural maintenance of chromosomes protein 5</fullName>
    </recommendedName>
</protein>
<name>A0A9W9SGJ3_9EURO</name>
<feature type="region of interest" description="Disordered" evidence="5">
    <location>
        <begin position="1"/>
        <end position="85"/>
    </location>
</feature>
<gene>
    <name evidence="7" type="ORF">N7509_013735</name>
</gene>
<keyword evidence="3 4" id="KW-0175">Coiled coil</keyword>
<sequence length="1203" mass="136577">MPSKTSVPQRRSHEDSDEDDSDSSHPTSGPNIKRQRLSPTEEASEEDESGNTEASEGANDSNDDDDDDDEDDDNQSETSEDMDAAGARAIAQQPVVDHGLGPGGYKPGAIVRIKVTNFVTYASAEFFPGPKLNMVIGPNGTGKSTLVCAICLGLGWGPQHLGRAKDVGEFVKHGCSEAKIEIELAGRPKLSFNPVITRTIKRDGNKNVYTLNRAPSGWKEVRKLAQSFAIQVDNLCQFLPQDKVSEFAALSPIELLHSTQRAVAGPEMVEWHNGLKTYRSEQKQVEIDSRADREMLKNLEDRQESQREVVLRMRERDVIKYKMELLEFIRPVVEYRDYHAEFLALKERKAAIDQAYDRLKLEVEPALRSIKAKQEYSEQITAAKQYRKEQVEKLSRIAETRGKKIEDLKGSIKALDNDIEAERKSGQKHKQEATNASQTIARLKREYEEEPVEFDPDHYNERLREKRLERRELDTKVEELKARRTPMVERGKALKSKIEESEQQLEHLDSAIGKQELKLKMVSNDSLRLYHWILKNQDKFEHEVFGPPMVTCSVPDPKYADVIESLFHKSDYTVFTVQSRNDFRTLQRNVAEQKLADISIKTCSQPLGHFTAPDFDIQSLGFDGWANDFLTGPDPVIAMLCMENRLNQTPVGLREISEAAFSQMENGSLNSWVSGKHSYNVTRRREYGPGAQSTRVRQVKPAQAWTVKPADASVKQRHLDDIRQSREEFAELQAKLKTDNAAAAEVTADYRRIQDEYENIESEKSEKQTAHTNWRSIPDRLVQHEQRQKTFTDLFEEVRERVYSHRNRQDEISIERAKATIEYSDAVEKLRQAHEELMKAEIRHLEANSDLQTLKIRESDVTNMLEEKRLESVQVSDEYKEGTKKGRIMLAKAKQTTTAIKQKEGGGELLDSIREDGYNADQLNADIDSKRAELEFTHGGNENMIQEFEQRERQIDKLQSKLGELNKKLSYYSEAINDLRQKWEPVLDALVSKISHAFSDSFARIGCAGQCTLEKVRTEAGPNNDPPAEYEYDQWAIKIHVKFRESEELAHLDAYRQSGGERAVSTIFYLMALQSLSASPFRVVDEINQGMDPRNERMVHGRLVDLACASSIGETDETGNVIGGGGGGQYFLITPKLLSGLVYREGMKVLCIYSGEHMPEDYTKLDFGLAIRNRKAIVAESGRSTGNDQARAIANHHQVEVYA</sequence>
<dbReference type="SUPFAM" id="SSF52540">
    <property type="entry name" value="P-loop containing nucleoside triphosphate hydrolases"/>
    <property type="match status" value="2"/>
</dbReference>
<keyword evidence="8" id="KW-1185">Reference proteome</keyword>
<evidence type="ECO:0000313" key="7">
    <source>
        <dbReference type="EMBL" id="KAJ5376849.1"/>
    </source>
</evidence>
<evidence type="ECO:0000256" key="3">
    <source>
        <dbReference type="ARBA" id="ARBA00023054"/>
    </source>
</evidence>
<feature type="coiled-coil region" evidence="4">
    <location>
        <begin position="816"/>
        <end position="850"/>
    </location>
</feature>
<dbReference type="OrthoDB" id="10254973at2759"/>
<dbReference type="PANTHER" id="PTHR45916:SF1">
    <property type="entry name" value="STRUCTURAL MAINTENANCE OF CHROMOSOMES PROTEIN 5"/>
    <property type="match status" value="1"/>
</dbReference>
<dbReference type="InterPro" id="IPR027417">
    <property type="entry name" value="P-loop_NTPase"/>
</dbReference>
<proteinExistence type="inferred from homology"/>
<accession>A0A9W9SGJ3</accession>
<dbReference type="RefSeq" id="XP_056481879.1">
    <property type="nucleotide sequence ID" value="XM_056638372.1"/>
</dbReference>
<dbReference type="Proteomes" id="UP001147747">
    <property type="component" value="Unassembled WGS sequence"/>
</dbReference>
<feature type="coiled-coil region" evidence="4">
    <location>
        <begin position="715"/>
        <end position="770"/>
    </location>
</feature>
<feature type="coiled-coil region" evidence="4">
    <location>
        <begin position="405"/>
        <end position="518"/>
    </location>
</feature>
<dbReference type="AlphaFoldDB" id="A0A9W9SGJ3"/>
<comment type="similarity">
    <text evidence="1">Belongs to the SMC family. SMC5 subfamily.</text>
</comment>
<feature type="domain" description="RecF/RecN/SMC N-terminal" evidence="6">
    <location>
        <begin position="110"/>
        <end position="1102"/>
    </location>
</feature>
<dbReference type="PANTHER" id="PTHR45916">
    <property type="entry name" value="STRUCTURAL MAINTENANCE OF CHROMOSOMES PROTEIN 5"/>
    <property type="match status" value="1"/>
</dbReference>
<dbReference type="Pfam" id="PF02463">
    <property type="entry name" value="SMC_N"/>
    <property type="match status" value="1"/>
</dbReference>
<evidence type="ECO:0000256" key="2">
    <source>
        <dbReference type="ARBA" id="ARBA00018687"/>
    </source>
</evidence>
<dbReference type="GeneID" id="81377352"/>
<dbReference type="InterPro" id="IPR003395">
    <property type="entry name" value="RecF/RecN/SMC_N"/>
</dbReference>
<dbReference type="GO" id="GO:0005634">
    <property type="term" value="C:nucleus"/>
    <property type="evidence" value="ECO:0007669"/>
    <property type="project" value="TreeGrafter"/>
</dbReference>
<evidence type="ECO:0000256" key="1">
    <source>
        <dbReference type="ARBA" id="ARBA00010171"/>
    </source>
</evidence>
<reference evidence="7" key="1">
    <citation type="submission" date="2022-12" db="EMBL/GenBank/DDBJ databases">
        <authorList>
            <person name="Petersen C."/>
        </authorList>
    </citation>
    <scope>NUCLEOTIDE SEQUENCE</scope>
    <source>
        <strain evidence="7">IBT 29677</strain>
    </source>
</reference>
<feature type="compositionally biased region" description="Acidic residues" evidence="5">
    <location>
        <begin position="61"/>
        <end position="83"/>
    </location>
</feature>
<feature type="coiled-coil region" evidence="4">
    <location>
        <begin position="941"/>
        <end position="982"/>
    </location>
</feature>
<dbReference type="Gene3D" id="3.40.50.300">
    <property type="entry name" value="P-loop containing nucleotide triphosphate hydrolases"/>
    <property type="match status" value="2"/>
</dbReference>
<comment type="caution">
    <text evidence="7">The sequence shown here is derived from an EMBL/GenBank/DDBJ whole genome shotgun (WGS) entry which is preliminary data.</text>
</comment>
<evidence type="ECO:0000256" key="4">
    <source>
        <dbReference type="SAM" id="Coils"/>
    </source>
</evidence>
<evidence type="ECO:0000313" key="8">
    <source>
        <dbReference type="Proteomes" id="UP001147747"/>
    </source>
</evidence>